<feature type="domain" description="CAAX prenyl protease 2/Lysostaphin resistance protein A-like" evidence="2">
    <location>
        <begin position="294"/>
        <end position="380"/>
    </location>
</feature>
<feature type="transmembrane region" description="Helical" evidence="1">
    <location>
        <begin position="283"/>
        <end position="308"/>
    </location>
</feature>
<evidence type="ECO:0000313" key="4">
    <source>
        <dbReference type="Proteomes" id="UP001605036"/>
    </source>
</evidence>
<dbReference type="InterPro" id="IPR003675">
    <property type="entry name" value="Rce1/LyrA-like_dom"/>
</dbReference>
<dbReference type="PANTHER" id="PTHR43592">
    <property type="entry name" value="CAAX AMINO TERMINAL PROTEASE"/>
    <property type="match status" value="1"/>
</dbReference>
<keyword evidence="4" id="KW-1185">Reference proteome</keyword>
<comment type="caution">
    <text evidence="3">The sequence shown here is derived from an EMBL/GenBank/DDBJ whole genome shotgun (WGS) entry which is preliminary data.</text>
</comment>
<feature type="transmembrane region" description="Helical" evidence="1">
    <location>
        <begin position="161"/>
        <end position="183"/>
    </location>
</feature>
<proteinExistence type="predicted"/>
<evidence type="ECO:0000259" key="2">
    <source>
        <dbReference type="Pfam" id="PF02517"/>
    </source>
</evidence>
<keyword evidence="1" id="KW-0472">Membrane</keyword>
<dbReference type="Proteomes" id="UP001605036">
    <property type="component" value="Unassembled WGS sequence"/>
</dbReference>
<feature type="transmembrane region" description="Helical" evidence="1">
    <location>
        <begin position="195"/>
        <end position="217"/>
    </location>
</feature>
<feature type="transmembrane region" description="Helical" evidence="1">
    <location>
        <begin position="242"/>
        <end position="263"/>
    </location>
</feature>
<keyword evidence="1" id="KW-0812">Transmembrane</keyword>
<dbReference type="AlphaFoldDB" id="A0ABD1ZMG3"/>
<sequence>METLSMSRVFLDIFSAGTGASYSNGISRNFIPRESPSAAALLQTKCNARRNAVAAGSNLGVSVSFSHNHGYQLYSKIRNHGWRREGFGTLLSSVSSESIGASRFLLASSNRGNSYYCRAKNDFFDNRETEEEEALIQKPRWPVLERWDIPWDVKTTSLCMVAWLLSFLLTGLLVSVVAAQFGIGRRQYMTLDDQAVYILIHQIAQTVAGLSIINICVDKYKPLPAGLFQFDLKSPFDLKRGWLLWALFGLVCSGAAVLAASYISAAINGQPPARDDTDALVQLLPIIGASPLSTASLIGVTGVLAPLLEETVFRGFLLTSLTKWMPTPAAVVLSAGAFAGAHLTPGEFPQLFALGIMLGFSYAQTRNLACPMLIHCIWNSGVVIVLTLLRLQGFDIQELL</sequence>
<reference evidence="3 4" key="1">
    <citation type="submission" date="2024-09" db="EMBL/GenBank/DDBJ databases">
        <title>Chromosome-scale assembly of Riccia fluitans.</title>
        <authorList>
            <person name="Paukszto L."/>
            <person name="Sawicki J."/>
            <person name="Karawczyk K."/>
            <person name="Piernik-Szablinska J."/>
            <person name="Szczecinska M."/>
            <person name="Mazdziarz M."/>
        </authorList>
    </citation>
    <scope>NUCLEOTIDE SEQUENCE [LARGE SCALE GENOMIC DNA]</scope>
    <source>
        <strain evidence="3">Rf_01</strain>
        <tissue evidence="3">Aerial parts of the thallus</tissue>
    </source>
</reference>
<evidence type="ECO:0000313" key="3">
    <source>
        <dbReference type="EMBL" id="KAL2652652.1"/>
    </source>
</evidence>
<feature type="transmembrane region" description="Helical" evidence="1">
    <location>
        <begin position="329"/>
        <end position="352"/>
    </location>
</feature>
<organism evidence="3 4">
    <name type="scientific">Riccia fluitans</name>
    <dbReference type="NCBI Taxonomy" id="41844"/>
    <lineage>
        <taxon>Eukaryota</taxon>
        <taxon>Viridiplantae</taxon>
        <taxon>Streptophyta</taxon>
        <taxon>Embryophyta</taxon>
        <taxon>Marchantiophyta</taxon>
        <taxon>Marchantiopsida</taxon>
        <taxon>Marchantiidae</taxon>
        <taxon>Marchantiales</taxon>
        <taxon>Ricciaceae</taxon>
        <taxon>Riccia</taxon>
    </lineage>
</organism>
<keyword evidence="1" id="KW-1133">Transmembrane helix</keyword>
<dbReference type="EMBL" id="JBHFFA010000001">
    <property type="protein sequence ID" value="KAL2652652.1"/>
    <property type="molecule type" value="Genomic_DNA"/>
</dbReference>
<gene>
    <name evidence="3" type="ORF">R1flu_020780</name>
</gene>
<dbReference type="Pfam" id="PF02517">
    <property type="entry name" value="Rce1-like"/>
    <property type="match status" value="1"/>
</dbReference>
<feature type="transmembrane region" description="Helical" evidence="1">
    <location>
        <begin position="372"/>
        <end position="391"/>
    </location>
</feature>
<dbReference type="GO" id="GO:0080120">
    <property type="term" value="P:CAAX-box protein maturation"/>
    <property type="evidence" value="ECO:0007669"/>
    <property type="project" value="UniProtKB-ARBA"/>
</dbReference>
<dbReference type="GO" id="GO:0004175">
    <property type="term" value="F:endopeptidase activity"/>
    <property type="evidence" value="ECO:0007669"/>
    <property type="project" value="UniProtKB-ARBA"/>
</dbReference>
<name>A0ABD1ZMG3_9MARC</name>
<accession>A0ABD1ZMG3</accession>
<evidence type="ECO:0000256" key="1">
    <source>
        <dbReference type="SAM" id="Phobius"/>
    </source>
</evidence>
<dbReference type="PANTHER" id="PTHR43592:SF15">
    <property type="entry name" value="CAAX AMINO TERMINAL PROTEASE FAMILY PROTEIN"/>
    <property type="match status" value="1"/>
</dbReference>
<protein>
    <recommendedName>
        <fullName evidence="2">CAAX prenyl protease 2/Lysostaphin resistance protein A-like domain-containing protein</fullName>
    </recommendedName>
</protein>